<evidence type="ECO:0000313" key="3">
    <source>
        <dbReference type="Proteomes" id="UP000325243"/>
    </source>
</evidence>
<comment type="caution">
    <text evidence="2">The sequence shown here is derived from an EMBL/GenBank/DDBJ whole genome shotgun (WGS) entry which is preliminary data.</text>
</comment>
<accession>A0A5S4V3Z3</accession>
<proteinExistence type="predicted"/>
<feature type="transmembrane region" description="Helical" evidence="1">
    <location>
        <begin position="168"/>
        <end position="186"/>
    </location>
</feature>
<dbReference type="InterPro" id="IPR009339">
    <property type="entry name" value="DUF998"/>
</dbReference>
<dbReference type="RefSeq" id="WP_148733188.1">
    <property type="nucleotide sequence ID" value="NZ_VSSB01000001.1"/>
</dbReference>
<feature type="transmembrane region" description="Helical" evidence="1">
    <location>
        <begin position="249"/>
        <end position="269"/>
    </location>
</feature>
<feature type="transmembrane region" description="Helical" evidence="1">
    <location>
        <begin position="305"/>
        <end position="328"/>
    </location>
</feature>
<feature type="transmembrane region" description="Helical" evidence="1">
    <location>
        <begin position="26"/>
        <end position="46"/>
    </location>
</feature>
<feature type="transmembrane region" description="Helical" evidence="1">
    <location>
        <begin position="58"/>
        <end position="80"/>
    </location>
</feature>
<keyword evidence="3" id="KW-1185">Reference proteome</keyword>
<protein>
    <submittedName>
        <fullName evidence="2">DUF998 domain-containing protein</fullName>
    </submittedName>
</protein>
<dbReference type="Proteomes" id="UP000325243">
    <property type="component" value="Unassembled WGS sequence"/>
</dbReference>
<name>A0A5S4V3Z3_9MICO</name>
<feature type="transmembrane region" description="Helical" evidence="1">
    <location>
        <begin position="137"/>
        <end position="156"/>
    </location>
</feature>
<dbReference type="EMBL" id="VSSB01000001">
    <property type="protein sequence ID" value="TYL53722.1"/>
    <property type="molecule type" value="Genomic_DNA"/>
</dbReference>
<dbReference type="Pfam" id="PF06197">
    <property type="entry name" value="DUF998"/>
    <property type="match status" value="1"/>
</dbReference>
<feature type="transmembrane region" description="Helical" evidence="1">
    <location>
        <begin position="334"/>
        <end position="353"/>
    </location>
</feature>
<keyword evidence="1" id="KW-1133">Transmembrane helix</keyword>
<sequence>MSVKVDAGTSGGAGIRSTRLRVESEAVYAGTAAGVVCGIVAFTLFIGRMTPLWGGDGLWVGAVAAIAALLAGIIVGYVGYWRSRHRPGQEWRLRIRPWKFVLDATTVALVHAALAAIFTASVFVVLQRSFDGLEVDVIIGTIAVVAAAGASAYLIYLSVSEITTRKMATLLVSFMALSTLASIAAVEDEYWWEYHFSQLGTAGDFSAWMFNTTLIVAGFFVTTFTLYLHRDLTTLVERGVLVHRWAPRFLSVTFVILGVMLAGVGLFPVDVNMAVHNGCASGMAAAFAVMVLGSPYILKGLPRRFFVICYVTFAVLIVSFLLFTPVAYYNLTAFELVAFTIIFSWITVFIRFVDAVVAATSDAAAPPAPPTTEVVPEAVS</sequence>
<reference evidence="2 3" key="1">
    <citation type="submission" date="2019-08" db="EMBL/GenBank/DDBJ databases">
        <authorList>
            <person name="Hu J."/>
        </authorList>
    </citation>
    <scope>NUCLEOTIDE SEQUENCE [LARGE SCALE GENOMIC DNA]</scope>
    <source>
        <strain evidence="2 3">NEAU-184</strain>
    </source>
</reference>
<feature type="transmembrane region" description="Helical" evidence="1">
    <location>
        <begin position="206"/>
        <end position="228"/>
    </location>
</feature>
<keyword evidence="1" id="KW-0472">Membrane</keyword>
<evidence type="ECO:0000313" key="2">
    <source>
        <dbReference type="EMBL" id="TYL53722.1"/>
    </source>
</evidence>
<feature type="transmembrane region" description="Helical" evidence="1">
    <location>
        <begin position="275"/>
        <end position="298"/>
    </location>
</feature>
<feature type="transmembrane region" description="Helical" evidence="1">
    <location>
        <begin position="100"/>
        <end position="125"/>
    </location>
</feature>
<organism evidence="2 3">
    <name type="scientific">Agromyces mariniharenae</name>
    <dbReference type="NCBI Taxonomy" id="2604423"/>
    <lineage>
        <taxon>Bacteria</taxon>
        <taxon>Bacillati</taxon>
        <taxon>Actinomycetota</taxon>
        <taxon>Actinomycetes</taxon>
        <taxon>Micrococcales</taxon>
        <taxon>Microbacteriaceae</taxon>
        <taxon>Agromyces</taxon>
    </lineage>
</organism>
<evidence type="ECO:0000256" key="1">
    <source>
        <dbReference type="SAM" id="Phobius"/>
    </source>
</evidence>
<keyword evidence="1" id="KW-0812">Transmembrane</keyword>
<gene>
    <name evidence="2" type="ORF">FYC51_08740</name>
</gene>
<dbReference type="AlphaFoldDB" id="A0A5S4V3Z3"/>